<dbReference type="Pfam" id="PF00702">
    <property type="entry name" value="Hydrolase"/>
    <property type="match status" value="1"/>
</dbReference>
<dbReference type="Proteomes" id="UP000002279">
    <property type="component" value="Chromosome 2"/>
</dbReference>
<dbReference type="Gene3D" id="3.90.1200.10">
    <property type="match status" value="1"/>
</dbReference>
<dbReference type="OMA" id="QTLCQIH"/>
<dbReference type="AlphaFoldDB" id="F7FFD5"/>
<dbReference type="Bgee" id="ENSOANG00000004798">
    <property type="expression patterns" value="Expressed in liver and 8 other cell types or tissues"/>
</dbReference>
<dbReference type="InterPro" id="IPR011009">
    <property type="entry name" value="Kinase-like_dom_sf"/>
</dbReference>
<dbReference type="SFLD" id="SFLDG01129">
    <property type="entry name" value="C1.5:_HAD__Beta-PGM__Phosphata"/>
    <property type="match status" value="1"/>
</dbReference>
<dbReference type="SFLD" id="SFLDS00003">
    <property type="entry name" value="Haloacid_Dehalogenase"/>
    <property type="match status" value="1"/>
</dbReference>
<keyword evidence="1" id="KW-0007">Acetylation</keyword>
<dbReference type="InterPro" id="IPR036412">
    <property type="entry name" value="HAD-like_sf"/>
</dbReference>
<dbReference type="InterPro" id="IPR052898">
    <property type="entry name" value="ACAD10-like"/>
</dbReference>
<dbReference type="InterPro" id="IPR011945">
    <property type="entry name" value="HAD-SF_ppase_IA/epoxid_hydro_N"/>
</dbReference>
<reference evidence="3" key="3">
    <citation type="submission" date="2025-09" db="UniProtKB">
        <authorList>
            <consortium name="Ensembl"/>
        </authorList>
    </citation>
    <scope>IDENTIFICATION</scope>
    <source>
        <strain evidence="3">Glennie</strain>
    </source>
</reference>
<dbReference type="NCBIfam" id="TIGR02247">
    <property type="entry name" value="HAD-1A3-hyp"/>
    <property type="match status" value="1"/>
</dbReference>
<sequence>MGIRNFRSSNFRRIWGSILVNLTQRFPVALRWKHSGGGPYKAVIFDMGGVLVPSPLVVAAEWEAQNHIPSGTIGKALITGGENRPWMKYMRGEMTAAAFLQEFGRQCSEMTDSAVPVDSFLSLLTNEKTAKQFSVMTEAIRRIRAKGFKTAVLSNNFYLPSGDSFLPLDRKQFDVIVESCREGICKPDPLIYKLCLERLGVEPAESIFLDDLGQNIKAAAQLGIHTVKVGDPETALKELETYLGFPLQENIPNTCSVKKAMEIPRDSLAQYLKNLLGSQTTGPLELRQFSQGQSNLTYYVRFADRRLVLRKKPPGKRLPSAHTVVREYRIMKALADTGVPVPKVLALCEDSSVIGSPFYLMEYCSGQIYKDPSLPGMEPSQRQAIYAAMNKVLCKLHSIDIKAAGLEDYGKPGDYFQHQVQTRIKQYRATETHTIPSMERLIEWLPLHLPRTEKATVVHGDFRLNNLIFHPEKAEVLCVLDWELSTLGDPLADVAYNCLAHYLPPNFHILKGLSDCDLTQQGIPTAEEYFRMYCLNRGLPPVENWNFYMAFSSFHVATILQDVYKRSLTGQASSSAAEQSGKKAEFMSNLGWDFAVKEGFRLFRDLPATKPLARSYCTWARPNLLLSANGTRRSCAKFSEPPETHGILVISPETLSTPVQKLDHKLKQLVEDCIYPVEQEPRNHQISERRWALPSLMEELKVK</sequence>
<evidence type="ECO:0000259" key="2">
    <source>
        <dbReference type="Pfam" id="PF01636"/>
    </source>
</evidence>
<dbReference type="SUPFAM" id="SSF56784">
    <property type="entry name" value="HAD-like"/>
    <property type="match status" value="1"/>
</dbReference>
<dbReference type="Ensembl" id="ENSOANT00000007596.2">
    <property type="protein sequence ID" value="ENSOANP00000007594.2"/>
    <property type="gene ID" value="ENSOANG00000004798.3"/>
</dbReference>
<dbReference type="Gene3D" id="3.30.200.20">
    <property type="entry name" value="Phosphorylase Kinase, domain 1"/>
    <property type="match status" value="1"/>
</dbReference>
<evidence type="ECO:0000313" key="4">
    <source>
        <dbReference type="Proteomes" id="UP000002279"/>
    </source>
</evidence>
<feature type="domain" description="Aminoglycoside phosphotransferase" evidence="2">
    <location>
        <begin position="285"/>
        <end position="498"/>
    </location>
</feature>
<dbReference type="FunCoup" id="F7FFD5">
    <property type="interactions" value="1485"/>
</dbReference>
<dbReference type="eggNOG" id="KOG3085">
    <property type="taxonomic scope" value="Eukaryota"/>
</dbReference>
<organism evidence="3 4">
    <name type="scientific">Ornithorhynchus anatinus</name>
    <name type="common">Duckbill platypus</name>
    <dbReference type="NCBI Taxonomy" id="9258"/>
    <lineage>
        <taxon>Eukaryota</taxon>
        <taxon>Metazoa</taxon>
        <taxon>Chordata</taxon>
        <taxon>Craniata</taxon>
        <taxon>Vertebrata</taxon>
        <taxon>Euteleostomi</taxon>
        <taxon>Mammalia</taxon>
        <taxon>Monotremata</taxon>
        <taxon>Ornithorhynchidae</taxon>
        <taxon>Ornithorhynchus</taxon>
    </lineage>
</organism>
<dbReference type="Pfam" id="PF01636">
    <property type="entry name" value="APH"/>
    <property type="match status" value="1"/>
</dbReference>
<dbReference type="NCBIfam" id="TIGR01509">
    <property type="entry name" value="HAD-SF-IA-v3"/>
    <property type="match status" value="1"/>
</dbReference>
<proteinExistence type="predicted"/>
<reference evidence="3 4" key="1">
    <citation type="journal article" date="2008" name="Nature">
        <title>Genome analysis of the platypus reveals unique signatures of evolution.</title>
        <authorList>
            <person name="Warren W.C."/>
            <person name="Hillier L.W."/>
            <person name="Marshall Graves J.A."/>
            <person name="Birney E."/>
            <person name="Ponting C.P."/>
            <person name="Grutzner F."/>
            <person name="Belov K."/>
            <person name="Miller W."/>
            <person name="Clarke L."/>
            <person name="Chinwalla A.T."/>
            <person name="Yang S.P."/>
            <person name="Heger A."/>
            <person name="Locke D.P."/>
            <person name="Miethke P."/>
            <person name="Waters P.D."/>
            <person name="Veyrunes F."/>
            <person name="Fulton L."/>
            <person name="Fulton B."/>
            <person name="Graves T."/>
            <person name="Wallis J."/>
            <person name="Puente X.S."/>
            <person name="Lopez-Otin C."/>
            <person name="Ordonez G.R."/>
            <person name="Eichler E.E."/>
            <person name="Chen L."/>
            <person name="Cheng Z."/>
            <person name="Deakin J.E."/>
            <person name="Alsop A."/>
            <person name="Thompson K."/>
            <person name="Kirby P."/>
            <person name="Papenfuss A.T."/>
            <person name="Wakefield M.J."/>
            <person name="Olender T."/>
            <person name="Lancet D."/>
            <person name="Huttley G.A."/>
            <person name="Smit A.F."/>
            <person name="Pask A."/>
            <person name="Temple-Smith P."/>
            <person name="Batzer M.A."/>
            <person name="Walker J.A."/>
            <person name="Konkel M.K."/>
            <person name="Harris R.S."/>
            <person name="Whittington C.M."/>
            <person name="Wong E.S."/>
            <person name="Gemmell N.J."/>
            <person name="Buschiazzo E."/>
            <person name="Vargas Jentzsch I.M."/>
            <person name="Merkel A."/>
            <person name="Schmitz J."/>
            <person name="Zemann A."/>
            <person name="Churakov G."/>
            <person name="Kriegs J.O."/>
            <person name="Brosius J."/>
            <person name="Murchison E.P."/>
            <person name="Sachidanandam R."/>
            <person name="Smith C."/>
            <person name="Hannon G.J."/>
            <person name="Tsend-Ayush E."/>
            <person name="McMillan D."/>
            <person name="Attenborough R."/>
            <person name="Rens W."/>
            <person name="Ferguson-Smith M."/>
            <person name="Lefevre C.M."/>
            <person name="Sharp J.A."/>
            <person name="Nicholas K.R."/>
            <person name="Ray D.A."/>
            <person name="Kube M."/>
            <person name="Reinhardt R."/>
            <person name="Pringle T.H."/>
            <person name="Taylor J."/>
            <person name="Jones R.C."/>
            <person name="Nixon B."/>
            <person name="Dacheux J.L."/>
            <person name="Niwa H."/>
            <person name="Sekita Y."/>
            <person name="Huang X."/>
            <person name="Stark A."/>
            <person name="Kheradpour P."/>
            <person name="Kellis M."/>
            <person name="Flicek P."/>
            <person name="Chen Y."/>
            <person name="Webber C."/>
            <person name="Hardison R."/>
            <person name="Nelson J."/>
            <person name="Hallsworth-Pepin K."/>
            <person name="Delehaunty K."/>
            <person name="Markovic C."/>
            <person name="Minx P."/>
            <person name="Feng Y."/>
            <person name="Kremitzki C."/>
            <person name="Mitreva M."/>
            <person name="Glasscock J."/>
            <person name="Wylie T."/>
            <person name="Wohldmann P."/>
            <person name="Thiru P."/>
            <person name="Nhan M.N."/>
            <person name="Pohl C.S."/>
            <person name="Smith S.M."/>
            <person name="Hou S."/>
            <person name="Nefedov M."/>
            <person name="de Jong P.J."/>
            <person name="Renfree M.B."/>
            <person name="Mardis E.R."/>
            <person name="Wilson R.K."/>
        </authorList>
    </citation>
    <scope>NUCLEOTIDE SEQUENCE [LARGE SCALE GENOMIC DNA]</scope>
    <source>
        <strain evidence="3 4">Glennie</strain>
    </source>
</reference>
<dbReference type="Gene3D" id="1.10.150.240">
    <property type="entry name" value="Putative phosphatase, domain 2"/>
    <property type="match status" value="1"/>
</dbReference>
<dbReference type="SUPFAM" id="SSF56112">
    <property type="entry name" value="Protein kinase-like (PK-like)"/>
    <property type="match status" value="1"/>
</dbReference>
<dbReference type="eggNOG" id="KOG1469">
    <property type="taxonomic scope" value="Eukaryota"/>
</dbReference>
<name>F7FFD5_ORNAN</name>
<evidence type="ECO:0000256" key="1">
    <source>
        <dbReference type="ARBA" id="ARBA00022990"/>
    </source>
</evidence>
<dbReference type="HOGENOM" id="CLU_007526_2_1_1"/>
<dbReference type="InParanoid" id="F7FFD5"/>
<dbReference type="CDD" id="cd05154">
    <property type="entry name" value="ACAD10_11_N-like"/>
    <property type="match status" value="1"/>
</dbReference>
<dbReference type="InterPro" id="IPR023198">
    <property type="entry name" value="PGP-like_dom2"/>
</dbReference>
<dbReference type="InterPro" id="IPR023214">
    <property type="entry name" value="HAD_sf"/>
</dbReference>
<dbReference type="InterPro" id="IPR002575">
    <property type="entry name" value="Aminoglycoside_PTrfase"/>
</dbReference>
<accession>F7FFD5</accession>
<dbReference type="CDD" id="cd02603">
    <property type="entry name" value="HAD_sEH-N_like"/>
    <property type="match status" value="1"/>
</dbReference>
<evidence type="ECO:0000313" key="3">
    <source>
        <dbReference type="Ensembl" id="ENSOANP00000007594.2"/>
    </source>
</evidence>
<protein>
    <recommendedName>
        <fullName evidence="2">Aminoglycoside phosphotransferase domain-containing protein</fullName>
    </recommendedName>
</protein>
<dbReference type="PRINTS" id="PR00413">
    <property type="entry name" value="HADHALOGNASE"/>
</dbReference>
<dbReference type="STRING" id="9258.ENSOANP00000007594"/>
<dbReference type="Gene3D" id="3.40.50.1000">
    <property type="entry name" value="HAD superfamily/HAD-like"/>
    <property type="match status" value="1"/>
</dbReference>
<dbReference type="PANTHER" id="PTHR47829">
    <property type="entry name" value="HYDROLASE, PUTATIVE (AFU_ORTHOLOGUE AFUA_1G12880)-RELATED"/>
    <property type="match status" value="1"/>
</dbReference>
<keyword evidence="4" id="KW-1185">Reference proteome</keyword>
<dbReference type="PANTHER" id="PTHR47829:SF3">
    <property type="entry name" value="AMINOGLYCOSIDE PHOSPHOTRANSFERASE DOMAIN-CONTAINING PROTEIN"/>
    <property type="match status" value="1"/>
</dbReference>
<dbReference type="GeneTree" id="ENSGT00940000164635"/>
<dbReference type="InterPro" id="IPR041726">
    <property type="entry name" value="ACAD10_11_N"/>
</dbReference>
<gene>
    <name evidence="3" type="primary">ACAD10</name>
</gene>
<reference evidence="3" key="2">
    <citation type="submission" date="2025-08" db="UniProtKB">
        <authorList>
            <consortium name="Ensembl"/>
        </authorList>
    </citation>
    <scope>IDENTIFICATION</scope>
    <source>
        <strain evidence="3">Glennie</strain>
    </source>
</reference>
<dbReference type="InterPro" id="IPR006439">
    <property type="entry name" value="HAD-SF_hydro_IA"/>
</dbReference>